<gene>
    <name evidence="3" type="ORF">QQF64_015587</name>
</gene>
<dbReference type="Gene3D" id="3.40.50.300">
    <property type="entry name" value="P-loop containing nucleotide triphosphate hydrolases"/>
    <property type="match status" value="1"/>
</dbReference>
<accession>A0ABR3NVW2</accession>
<evidence type="ECO:0000259" key="2">
    <source>
        <dbReference type="Pfam" id="PF17855"/>
    </source>
</evidence>
<dbReference type="InterPro" id="IPR041562">
    <property type="entry name" value="MCM_lid"/>
</dbReference>
<keyword evidence="4" id="KW-1185">Reference proteome</keyword>
<dbReference type="Pfam" id="PF17855">
    <property type="entry name" value="MCM_lid"/>
    <property type="match status" value="1"/>
</dbReference>
<dbReference type="EMBL" id="JAYMGO010000002">
    <property type="protein sequence ID" value="KAL1280987.1"/>
    <property type="molecule type" value="Genomic_DNA"/>
</dbReference>
<feature type="domain" description="MCM AAA-lid" evidence="2">
    <location>
        <begin position="1"/>
        <end position="33"/>
    </location>
</feature>
<comment type="caution">
    <text evidence="3">The sequence shown here is derived from an EMBL/GenBank/DDBJ whole genome shotgun (WGS) entry which is preliminary data.</text>
</comment>
<protein>
    <recommendedName>
        <fullName evidence="2">MCM AAA-lid domain-containing protein</fullName>
    </recommendedName>
</protein>
<evidence type="ECO:0000313" key="3">
    <source>
        <dbReference type="EMBL" id="KAL1280987.1"/>
    </source>
</evidence>
<feature type="region of interest" description="Disordered" evidence="1">
    <location>
        <begin position="40"/>
        <end position="72"/>
    </location>
</feature>
<organism evidence="3 4">
    <name type="scientific">Cirrhinus molitorella</name>
    <name type="common">mud carp</name>
    <dbReference type="NCBI Taxonomy" id="172907"/>
    <lineage>
        <taxon>Eukaryota</taxon>
        <taxon>Metazoa</taxon>
        <taxon>Chordata</taxon>
        <taxon>Craniata</taxon>
        <taxon>Vertebrata</taxon>
        <taxon>Euteleostomi</taxon>
        <taxon>Actinopterygii</taxon>
        <taxon>Neopterygii</taxon>
        <taxon>Teleostei</taxon>
        <taxon>Ostariophysi</taxon>
        <taxon>Cypriniformes</taxon>
        <taxon>Cyprinidae</taxon>
        <taxon>Labeoninae</taxon>
        <taxon>Labeonini</taxon>
        <taxon>Cirrhinus</taxon>
    </lineage>
</organism>
<evidence type="ECO:0000256" key="1">
    <source>
        <dbReference type="SAM" id="MobiDB-lite"/>
    </source>
</evidence>
<feature type="compositionally biased region" description="Acidic residues" evidence="1">
    <location>
        <begin position="43"/>
        <end position="52"/>
    </location>
</feature>
<name>A0ABR3NVW2_9TELE</name>
<sequence>MLRLSEAMARLYCSDEVQPKHVKEAFRLLNKSIIRVDSPDINFDQEQDEDNVNDQNDLFGKETEGQNGGEVNGHAVEAMDTDEVEKQKRQQQTNLLSECRSLSTRGSPTCWFYTCKRWNNWTRSRL</sequence>
<reference evidence="3 4" key="1">
    <citation type="submission" date="2023-09" db="EMBL/GenBank/DDBJ databases">
        <authorList>
            <person name="Wang M."/>
        </authorList>
    </citation>
    <scope>NUCLEOTIDE SEQUENCE [LARGE SCALE GENOMIC DNA]</scope>
    <source>
        <strain evidence="3">GT-2023</strain>
        <tissue evidence="3">Liver</tissue>
    </source>
</reference>
<dbReference type="InterPro" id="IPR027417">
    <property type="entry name" value="P-loop_NTPase"/>
</dbReference>
<dbReference type="Proteomes" id="UP001558613">
    <property type="component" value="Unassembled WGS sequence"/>
</dbReference>
<evidence type="ECO:0000313" key="4">
    <source>
        <dbReference type="Proteomes" id="UP001558613"/>
    </source>
</evidence>
<proteinExistence type="predicted"/>